<dbReference type="SUPFAM" id="SSF51445">
    <property type="entry name" value="(Trans)glycosidases"/>
    <property type="match status" value="1"/>
</dbReference>
<dbReference type="Pfam" id="PF13200">
    <property type="entry name" value="DUF4015"/>
    <property type="match status" value="1"/>
</dbReference>
<feature type="chain" id="PRO_5039502670" description="DUF4015 domain-containing protein" evidence="2">
    <location>
        <begin position="20"/>
        <end position="403"/>
    </location>
</feature>
<feature type="domain" description="DUF4015" evidence="3">
    <location>
        <begin position="80"/>
        <end position="396"/>
    </location>
</feature>
<feature type="signal peptide" evidence="2">
    <location>
        <begin position="1"/>
        <end position="19"/>
    </location>
</feature>
<gene>
    <name evidence="4" type="ORF">GCM10010911_34590</name>
</gene>
<reference evidence="4" key="1">
    <citation type="journal article" date="2014" name="Int. J. Syst. Evol. Microbiol.">
        <title>Complete genome sequence of Corynebacterium casei LMG S-19264T (=DSM 44701T), isolated from a smear-ripened cheese.</title>
        <authorList>
            <consortium name="US DOE Joint Genome Institute (JGI-PGF)"/>
            <person name="Walter F."/>
            <person name="Albersmeier A."/>
            <person name="Kalinowski J."/>
            <person name="Ruckert C."/>
        </authorList>
    </citation>
    <scope>NUCLEOTIDE SEQUENCE</scope>
    <source>
        <strain evidence="4">CGMCC 1.15178</strain>
    </source>
</reference>
<proteinExistence type="predicted"/>
<reference evidence="4" key="2">
    <citation type="submission" date="2020-09" db="EMBL/GenBank/DDBJ databases">
        <authorList>
            <person name="Sun Q."/>
            <person name="Zhou Y."/>
        </authorList>
    </citation>
    <scope>NUCLEOTIDE SEQUENCE</scope>
    <source>
        <strain evidence="4">CGMCC 1.15178</strain>
    </source>
</reference>
<sequence>MDAIISVFLLLFHVISGGAAQPGKESASTNHLLTTLFTAEAHAQPGGTGQQTPPSSTGTSTNGTVLEKKDPQPDAPKVKGIYVTAHSAGGARMETLLKLLDDTDLNSMVIDLKDDVGYITYPTDNAALLKLGTSKKYIHDIKALMERLEKHKVYPIGRIVVFKDTALAAKHPELSFRKKDGTVWKNGKGDGFVNPYRKEVWDYNIEAAKEAAKLGFKEIQFDYVRFPEGFENKADSLVFTHNEVSRVDTIAEFIKYAKAELEPLGVRVSVDIFGYAASVPAAEGIGQDFVKISKHVDVICPMVYPSHYSTGWFDVKDPDKDPYAVIKGSMIDTHKKLDPIGSYKPVIRPWIQDFTASWLGKGHYVKYGKEQVQAQIKALHDTGVDEFLLWNAGNKYTTGVDYK</sequence>
<accession>A0A917DV19</accession>
<comment type="caution">
    <text evidence="4">The sequence shown here is derived from an EMBL/GenBank/DDBJ whole genome shotgun (WGS) entry which is preliminary data.</text>
</comment>
<evidence type="ECO:0000256" key="1">
    <source>
        <dbReference type="SAM" id="MobiDB-lite"/>
    </source>
</evidence>
<dbReference type="AlphaFoldDB" id="A0A917DV19"/>
<feature type="compositionally biased region" description="Low complexity" evidence="1">
    <location>
        <begin position="50"/>
        <end position="64"/>
    </location>
</feature>
<keyword evidence="5" id="KW-1185">Reference proteome</keyword>
<dbReference type="RefSeq" id="WP_188993147.1">
    <property type="nucleotide sequence ID" value="NZ_BMHP01000002.1"/>
</dbReference>
<protein>
    <recommendedName>
        <fullName evidence="3">DUF4015 domain-containing protein</fullName>
    </recommendedName>
</protein>
<feature type="region of interest" description="Disordered" evidence="1">
    <location>
        <begin position="43"/>
        <end position="77"/>
    </location>
</feature>
<dbReference type="InterPro" id="IPR017853">
    <property type="entry name" value="GH"/>
</dbReference>
<keyword evidence="2" id="KW-0732">Signal</keyword>
<evidence type="ECO:0000313" key="5">
    <source>
        <dbReference type="Proteomes" id="UP000612456"/>
    </source>
</evidence>
<evidence type="ECO:0000313" key="4">
    <source>
        <dbReference type="EMBL" id="GGD73806.1"/>
    </source>
</evidence>
<dbReference type="Gene3D" id="3.20.20.80">
    <property type="entry name" value="Glycosidases"/>
    <property type="match status" value="1"/>
</dbReference>
<name>A0A917DV19_9BACL</name>
<dbReference type="EMBL" id="BMHP01000002">
    <property type="protein sequence ID" value="GGD73806.1"/>
    <property type="molecule type" value="Genomic_DNA"/>
</dbReference>
<evidence type="ECO:0000256" key="2">
    <source>
        <dbReference type="SAM" id="SignalP"/>
    </source>
</evidence>
<organism evidence="4 5">
    <name type="scientific">Paenibacillus nasutitermitis</name>
    <dbReference type="NCBI Taxonomy" id="1652958"/>
    <lineage>
        <taxon>Bacteria</taxon>
        <taxon>Bacillati</taxon>
        <taxon>Bacillota</taxon>
        <taxon>Bacilli</taxon>
        <taxon>Bacillales</taxon>
        <taxon>Paenibacillaceae</taxon>
        <taxon>Paenibacillus</taxon>
    </lineage>
</organism>
<dbReference type="InterPro" id="IPR025275">
    <property type="entry name" value="DUF4015"/>
</dbReference>
<dbReference type="Proteomes" id="UP000612456">
    <property type="component" value="Unassembled WGS sequence"/>
</dbReference>
<evidence type="ECO:0000259" key="3">
    <source>
        <dbReference type="Pfam" id="PF13200"/>
    </source>
</evidence>